<keyword evidence="19" id="KW-1185">Reference proteome</keyword>
<dbReference type="InterPro" id="IPR003660">
    <property type="entry name" value="HAMP_dom"/>
</dbReference>
<comment type="caution">
    <text evidence="18">The sequence shown here is derived from an EMBL/GenBank/DDBJ whole genome shotgun (WGS) entry which is preliminary data.</text>
</comment>
<dbReference type="InterPro" id="IPR003661">
    <property type="entry name" value="HisK_dim/P_dom"/>
</dbReference>
<name>A0A4R5UDB7_9GAMM</name>
<dbReference type="InterPro" id="IPR003594">
    <property type="entry name" value="HATPase_dom"/>
</dbReference>
<evidence type="ECO:0000259" key="16">
    <source>
        <dbReference type="PROSITE" id="PS50109"/>
    </source>
</evidence>
<dbReference type="PANTHER" id="PTHR44936">
    <property type="entry name" value="SENSOR PROTEIN CREC"/>
    <property type="match status" value="1"/>
</dbReference>
<sequence>MAATEPVTRRRWRGPRTLFGRLVLALVGGMLLAQLLTGTIWFDVRYDQVNEVPARVAGVEIGRWLAGVEAAPRDGDPPDTIRPGFEVQRIAVPAASRQTFRDATIESLLADAVAVQLGAPRPLHLQQITLYDDRGRAATGAAVFGARMPEARYRLQVADARGQWWQVSIRSGQAGMRLQSTRATFEYVLRIYGLRMGLILLLSLLVVHWLVRPLRRLADAAQALGRDVNSPPLDTRGPREVQRAAKAFNRMQAALRAEFASREQLLAAVSHDLRSPLTRLRLRTERIEDADLRQRFQGDVAHMQAITESILDYFQGRAGAPALEPMDLDALMEAVAADLAETDADVRIAGRIGVPVPAWPASLRRAMTNLVENAVRYGLRARVDLSVRAGRACIEIDDDGPGIPDDALSRVREPFVRLDSARASGDGIGMGLSIADAVVQAHGGHLRLENRIARDGRIEGLHVSIELPMSAGGTPRSQDG</sequence>
<dbReference type="Pfam" id="PF00672">
    <property type="entry name" value="HAMP"/>
    <property type="match status" value="1"/>
</dbReference>
<dbReference type="InterPro" id="IPR050980">
    <property type="entry name" value="2C_sensor_his_kinase"/>
</dbReference>
<feature type="domain" description="HAMP" evidence="17">
    <location>
        <begin position="208"/>
        <end position="260"/>
    </location>
</feature>
<dbReference type="Gene3D" id="3.30.565.10">
    <property type="entry name" value="Histidine kinase-like ATPase, C-terminal domain"/>
    <property type="match status" value="1"/>
</dbReference>
<dbReference type="AlphaFoldDB" id="A0A4R5UDB7"/>
<dbReference type="OrthoDB" id="9806130at2"/>
<dbReference type="GO" id="GO:0005524">
    <property type="term" value="F:ATP binding"/>
    <property type="evidence" value="ECO:0007669"/>
    <property type="project" value="UniProtKB-KW"/>
</dbReference>
<evidence type="ECO:0000256" key="9">
    <source>
        <dbReference type="ARBA" id="ARBA00022741"/>
    </source>
</evidence>
<evidence type="ECO:0000256" key="10">
    <source>
        <dbReference type="ARBA" id="ARBA00022777"/>
    </source>
</evidence>
<evidence type="ECO:0000256" key="2">
    <source>
        <dbReference type="ARBA" id="ARBA00004429"/>
    </source>
</evidence>
<dbReference type="PROSITE" id="PS50109">
    <property type="entry name" value="HIS_KIN"/>
    <property type="match status" value="1"/>
</dbReference>
<keyword evidence="5" id="KW-0997">Cell inner membrane</keyword>
<proteinExistence type="predicted"/>
<dbReference type="PROSITE" id="PS50885">
    <property type="entry name" value="HAMP"/>
    <property type="match status" value="1"/>
</dbReference>
<dbReference type="Proteomes" id="UP000295543">
    <property type="component" value="Unassembled WGS sequence"/>
</dbReference>
<comment type="catalytic activity">
    <reaction evidence="1">
        <text>ATP + protein L-histidine = ADP + protein N-phospho-L-histidine.</text>
        <dbReference type="EC" id="2.7.13.3"/>
    </reaction>
</comment>
<keyword evidence="11" id="KW-0067">ATP-binding</keyword>
<dbReference type="GO" id="GO:0005886">
    <property type="term" value="C:plasma membrane"/>
    <property type="evidence" value="ECO:0007669"/>
    <property type="project" value="UniProtKB-SubCell"/>
</dbReference>
<keyword evidence="6" id="KW-0597">Phosphoprotein</keyword>
<dbReference type="SMART" id="SM00304">
    <property type="entry name" value="HAMP"/>
    <property type="match status" value="1"/>
</dbReference>
<evidence type="ECO:0000256" key="7">
    <source>
        <dbReference type="ARBA" id="ARBA00022679"/>
    </source>
</evidence>
<dbReference type="SUPFAM" id="SSF55874">
    <property type="entry name" value="ATPase domain of HSP90 chaperone/DNA topoisomerase II/histidine kinase"/>
    <property type="match status" value="1"/>
</dbReference>
<dbReference type="InterPro" id="IPR036890">
    <property type="entry name" value="HATPase_C_sf"/>
</dbReference>
<dbReference type="EMBL" id="SMTG01000002">
    <property type="protein sequence ID" value="TDK33279.1"/>
    <property type="molecule type" value="Genomic_DNA"/>
</dbReference>
<dbReference type="InterPro" id="IPR036097">
    <property type="entry name" value="HisK_dim/P_sf"/>
</dbReference>
<dbReference type="EC" id="2.7.13.3" evidence="3"/>
<gene>
    <name evidence="18" type="ORF">E2F49_04405</name>
</gene>
<evidence type="ECO:0000256" key="1">
    <source>
        <dbReference type="ARBA" id="ARBA00000085"/>
    </source>
</evidence>
<keyword evidence="14 15" id="KW-0472">Membrane</keyword>
<keyword evidence="8 15" id="KW-0812">Transmembrane</keyword>
<dbReference type="CDD" id="cd00082">
    <property type="entry name" value="HisKA"/>
    <property type="match status" value="1"/>
</dbReference>
<evidence type="ECO:0000313" key="18">
    <source>
        <dbReference type="EMBL" id="TDK33279.1"/>
    </source>
</evidence>
<evidence type="ECO:0000313" key="19">
    <source>
        <dbReference type="Proteomes" id="UP000295543"/>
    </source>
</evidence>
<keyword evidence="4" id="KW-1003">Cell membrane</keyword>
<evidence type="ECO:0000256" key="14">
    <source>
        <dbReference type="ARBA" id="ARBA00023136"/>
    </source>
</evidence>
<keyword evidence="9" id="KW-0547">Nucleotide-binding</keyword>
<comment type="subcellular location">
    <subcellularLocation>
        <location evidence="2">Cell inner membrane</location>
        <topology evidence="2">Multi-pass membrane protein</topology>
    </subcellularLocation>
</comment>
<dbReference type="RefSeq" id="WP_133392767.1">
    <property type="nucleotide sequence ID" value="NZ_SMTG01000002.1"/>
</dbReference>
<evidence type="ECO:0000256" key="15">
    <source>
        <dbReference type="SAM" id="Phobius"/>
    </source>
</evidence>
<evidence type="ECO:0000256" key="8">
    <source>
        <dbReference type="ARBA" id="ARBA00022692"/>
    </source>
</evidence>
<dbReference type="Pfam" id="PF00512">
    <property type="entry name" value="HisKA"/>
    <property type="match status" value="1"/>
</dbReference>
<dbReference type="SMART" id="SM00387">
    <property type="entry name" value="HATPase_c"/>
    <property type="match status" value="1"/>
</dbReference>
<feature type="transmembrane region" description="Helical" evidence="15">
    <location>
        <begin position="18"/>
        <end position="42"/>
    </location>
</feature>
<keyword evidence="12 15" id="KW-1133">Transmembrane helix</keyword>
<dbReference type="CDD" id="cd06225">
    <property type="entry name" value="HAMP"/>
    <property type="match status" value="1"/>
</dbReference>
<feature type="transmembrane region" description="Helical" evidence="15">
    <location>
        <begin position="192"/>
        <end position="211"/>
    </location>
</feature>
<evidence type="ECO:0000256" key="6">
    <source>
        <dbReference type="ARBA" id="ARBA00022553"/>
    </source>
</evidence>
<keyword evidence="13" id="KW-0902">Two-component regulatory system</keyword>
<dbReference type="CDD" id="cd00075">
    <property type="entry name" value="HATPase"/>
    <property type="match status" value="1"/>
</dbReference>
<evidence type="ECO:0000259" key="17">
    <source>
        <dbReference type="PROSITE" id="PS50885"/>
    </source>
</evidence>
<evidence type="ECO:0000256" key="11">
    <source>
        <dbReference type="ARBA" id="ARBA00022840"/>
    </source>
</evidence>
<reference evidence="18 19" key="1">
    <citation type="submission" date="2019-03" db="EMBL/GenBank/DDBJ databases">
        <title>Luteimonas zhaokaii sp.nov., isolated from the rectal contents of Plateau pika in Yushu, Qinghai Province, China.</title>
        <authorList>
            <person name="Zhang G."/>
        </authorList>
    </citation>
    <scope>NUCLEOTIDE SEQUENCE [LARGE SCALE GENOMIC DNA]</scope>
    <source>
        <strain evidence="18 19">THG-MD21</strain>
    </source>
</reference>
<dbReference type="SMART" id="SM00388">
    <property type="entry name" value="HisKA"/>
    <property type="match status" value="1"/>
</dbReference>
<evidence type="ECO:0000256" key="12">
    <source>
        <dbReference type="ARBA" id="ARBA00022989"/>
    </source>
</evidence>
<dbReference type="SUPFAM" id="SSF47384">
    <property type="entry name" value="Homodimeric domain of signal transducing histidine kinase"/>
    <property type="match status" value="1"/>
</dbReference>
<evidence type="ECO:0000256" key="13">
    <source>
        <dbReference type="ARBA" id="ARBA00023012"/>
    </source>
</evidence>
<evidence type="ECO:0000256" key="5">
    <source>
        <dbReference type="ARBA" id="ARBA00022519"/>
    </source>
</evidence>
<dbReference type="PRINTS" id="PR00344">
    <property type="entry name" value="BCTRLSENSOR"/>
</dbReference>
<dbReference type="InterPro" id="IPR005467">
    <property type="entry name" value="His_kinase_dom"/>
</dbReference>
<feature type="domain" description="Histidine kinase" evidence="16">
    <location>
        <begin position="268"/>
        <end position="471"/>
    </location>
</feature>
<evidence type="ECO:0000256" key="4">
    <source>
        <dbReference type="ARBA" id="ARBA00022475"/>
    </source>
</evidence>
<accession>A0A4R5UDB7</accession>
<dbReference type="InterPro" id="IPR004358">
    <property type="entry name" value="Sig_transdc_His_kin-like_C"/>
</dbReference>
<keyword evidence="10" id="KW-0418">Kinase</keyword>
<keyword evidence="7" id="KW-0808">Transferase</keyword>
<dbReference type="Pfam" id="PF02518">
    <property type="entry name" value="HATPase_c"/>
    <property type="match status" value="1"/>
</dbReference>
<organism evidence="18 19">
    <name type="scientific">Luteimonas terrae</name>
    <dbReference type="NCBI Taxonomy" id="1530191"/>
    <lineage>
        <taxon>Bacteria</taxon>
        <taxon>Pseudomonadati</taxon>
        <taxon>Pseudomonadota</taxon>
        <taxon>Gammaproteobacteria</taxon>
        <taxon>Lysobacterales</taxon>
        <taxon>Lysobacteraceae</taxon>
        <taxon>Luteimonas</taxon>
    </lineage>
</organism>
<protein>
    <recommendedName>
        <fullName evidence="3">histidine kinase</fullName>
        <ecNumber evidence="3">2.7.13.3</ecNumber>
    </recommendedName>
</protein>
<dbReference type="PANTHER" id="PTHR44936:SF5">
    <property type="entry name" value="SENSOR HISTIDINE KINASE ENVZ"/>
    <property type="match status" value="1"/>
</dbReference>
<dbReference type="GO" id="GO:0000155">
    <property type="term" value="F:phosphorelay sensor kinase activity"/>
    <property type="evidence" value="ECO:0007669"/>
    <property type="project" value="InterPro"/>
</dbReference>
<evidence type="ECO:0000256" key="3">
    <source>
        <dbReference type="ARBA" id="ARBA00012438"/>
    </source>
</evidence>
<dbReference type="Gene3D" id="1.10.287.130">
    <property type="match status" value="1"/>
</dbReference>